<evidence type="ECO:0000256" key="2">
    <source>
        <dbReference type="ARBA" id="ARBA00022908"/>
    </source>
</evidence>
<reference evidence="9" key="1">
    <citation type="journal article" date="2019" name="Int. J. Syst. Evol. Microbiol.">
        <title>The Global Catalogue of Microorganisms (GCM) 10K type strain sequencing project: providing services to taxonomists for standard genome sequencing and annotation.</title>
        <authorList>
            <consortium name="The Broad Institute Genomics Platform"/>
            <consortium name="The Broad Institute Genome Sequencing Center for Infectious Disease"/>
            <person name="Wu L."/>
            <person name="Ma J."/>
        </authorList>
    </citation>
    <scope>NUCLEOTIDE SEQUENCE [LARGE SCALE GENOMIC DNA]</scope>
    <source>
        <strain evidence="9">LMG 29894</strain>
    </source>
</reference>
<evidence type="ECO:0000259" key="6">
    <source>
        <dbReference type="PROSITE" id="PS51898"/>
    </source>
</evidence>
<protein>
    <submittedName>
        <fullName evidence="8">Tyrosine-type recombinase/integrase</fullName>
    </submittedName>
</protein>
<dbReference type="PANTHER" id="PTHR30349:SF41">
    <property type="entry name" value="INTEGRASE_RECOMBINASE PROTEIN MJ0367-RELATED"/>
    <property type="match status" value="1"/>
</dbReference>
<dbReference type="InterPro" id="IPR050090">
    <property type="entry name" value="Tyrosine_recombinase_XerCD"/>
</dbReference>
<evidence type="ECO:0000259" key="7">
    <source>
        <dbReference type="PROSITE" id="PS51900"/>
    </source>
</evidence>
<dbReference type="EMBL" id="JBHSBU010000002">
    <property type="protein sequence ID" value="MFC4161884.1"/>
    <property type="molecule type" value="Genomic_DNA"/>
</dbReference>
<comment type="caution">
    <text evidence="8">The sequence shown here is derived from an EMBL/GenBank/DDBJ whole genome shotgun (WGS) entry which is preliminary data.</text>
</comment>
<comment type="similarity">
    <text evidence="1">Belongs to the 'phage' integrase family.</text>
</comment>
<proteinExistence type="inferred from homology"/>
<evidence type="ECO:0000256" key="4">
    <source>
        <dbReference type="ARBA" id="ARBA00023172"/>
    </source>
</evidence>
<evidence type="ECO:0000313" key="9">
    <source>
        <dbReference type="Proteomes" id="UP001595791"/>
    </source>
</evidence>
<dbReference type="PROSITE" id="PS51900">
    <property type="entry name" value="CB"/>
    <property type="match status" value="1"/>
</dbReference>
<dbReference type="Proteomes" id="UP001595791">
    <property type="component" value="Unassembled WGS sequence"/>
</dbReference>
<dbReference type="PROSITE" id="PS51898">
    <property type="entry name" value="TYR_RECOMBINASE"/>
    <property type="match status" value="1"/>
</dbReference>
<dbReference type="RefSeq" id="WP_378168506.1">
    <property type="nucleotide sequence ID" value="NZ_JBHSBU010000002.1"/>
</dbReference>
<dbReference type="Gene3D" id="1.10.150.130">
    <property type="match status" value="1"/>
</dbReference>
<name>A0ABV8MV28_9NEIS</name>
<evidence type="ECO:0000256" key="1">
    <source>
        <dbReference type="ARBA" id="ARBA00008857"/>
    </source>
</evidence>
<feature type="domain" description="Tyr recombinase" evidence="6">
    <location>
        <begin position="148"/>
        <end position="354"/>
    </location>
</feature>
<keyword evidence="3 5" id="KW-0238">DNA-binding</keyword>
<dbReference type="Gene3D" id="1.10.443.10">
    <property type="entry name" value="Intergrase catalytic core"/>
    <property type="match status" value="1"/>
</dbReference>
<keyword evidence="4" id="KW-0233">DNA recombination</keyword>
<gene>
    <name evidence="8" type="ORF">ACFOW7_21325</name>
</gene>
<dbReference type="InterPro" id="IPR044068">
    <property type="entry name" value="CB"/>
</dbReference>
<sequence length="368" mass="41553">MHPTSVPPTAVAVLPANIVDRDQRWIGEWLNEYRNSPNTHAVYQKEARRLLLWLHHQGLALAQLRRQHLQEYEAFLATPPADWCGPARPLGHPQWRPFSGPLAPRSIELALRSLKSLFVYLEAEGHLTRNPLAARARLRTGRSSTPRRVVRYLSRADMAILLDYLDNLPRDTPRQTEHYLRARWLLLLLYGTMIRRSETIGHAGQLRRQDDAHWLSVIGKGGKPRDVPLPPPLLEALADYRRHKGLSPWPRGGDETPLLMRIASMAPVAAKHVYLIVRTLCLGAAAHAQQRGELESAQRLRQASTHWLRHTGASHLAETVDLKVLQDNLGHASIATTGLYRHVEDRARHAATLAGFSLPSQGQDKIKE</sequence>
<evidence type="ECO:0000256" key="5">
    <source>
        <dbReference type="PROSITE-ProRule" id="PRU01248"/>
    </source>
</evidence>
<dbReference type="SUPFAM" id="SSF56349">
    <property type="entry name" value="DNA breaking-rejoining enzymes"/>
    <property type="match status" value="1"/>
</dbReference>
<dbReference type="InterPro" id="IPR013762">
    <property type="entry name" value="Integrase-like_cat_sf"/>
</dbReference>
<evidence type="ECO:0000256" key="3">
    <source>
        <dbReference type="ARBA" id="ARBA00023125"/>
    </source>
</evidence>
<feature type="domain" description="Core-binding (CB)" evidence="7">
    <location>
        <begin position="20"/>
        <end position="122"/>
    </location>
</feature>
<evidence type="ECO:0000313" key="8">
    <source>
        <dbReference type="EMBL" id="MFC4161884.1"/>
    </source>
</evidence>
<dbReference type="PANTHER" id="PTHR30349">
    <property type="entry name" value="PHAGE INTEGRASE-RELATED"/>
    <property type="match status" value="1"/>
</dbReference>
<keyword evidence="2" id="KW-0229">DNA integration</keyword>
<dbReference type="InterPro" id="IPR002104">
    <property type="entry name" value="Integrase_catalytic"/>
</dbReference>
<accession>A0ABV8MV28</accession>
<dbReference type="InterPro" id="IPR010998">
    <property type="entry name" value="Integrase_recombinase_N"/>
</dbReference>
<keyword evidence="9" id="KW-1185">Reference proteome</keyword>
<dbReference type="Pfam" id="PF00589">
    <property type="entry name" value="Phage_integrase"/>
    <property type="match status" value="1"/>
</dbReference>
<dbReference type="InterPro" id="IPR011010">
    <property type="entry name" value="DNA_brk_join_enz"/>
</dbReference>
<organism evidence="8 9">
    <name type="scientific">Chitinimonas lacunae</name>
    <dbReference type="NCBI Taxonomy" id="1963018"/>
    <lineage>
        <taxon>Bacteria</taxon>
        <taxon>Pseudomonadati</taxon>
        <taxon>Pseudomonadota</taxon>
        <taxon>Betaproteobacteria</taxon>
        <taxon>Neisseriales</taxon>
        <taxon>Chitinibacteraceae</taxon>
        <taxon>Chitinimonas</taxon>
    </lineage>
</organism>